<sequence length="397" mass="45789">MKKILFFLLLFVVSVTVFAQSDYRAGYIVTLQNDTIYGEIVLRSNLKNAQSCIFRNESDEKTYTPNEISTYRIIGEKYYISKEVDLFEKKETVFLEILVEGIANLYYLKNGSDEFFILEKEGRLVSLTNKESIYKGKNGGTFAKNSSKFRGVMLYFFRDAPQLANKIKQVDFSYKPIINIVTEYNKSICPNNECVKYEKSTESNIFVEAVGGIAINKMGLDGSDEHLNSSSPTIGANFVFKPSKAHYVWNVVLGLNYQKANFSERIEDYDLTENLFLDVDVKYDLIKIPLKIRYEFPGRKLQPFLSAGITNSVLLNINSTIVNQRSVRTQREENAEMENYHFGYCASLGFKYKLSDKNYLIFEAEYESRRPRTRSYKILSDQNVNSMMFSVGYAFKL</sequence>
<dbReference type="InterPro" id="IPR025665">
    <property type="entry name" value="Beta-barrel_OMP_2"/>
</dbReference>
<keyword evidence="4" id="KW-1185">Reference proteome</keyword>
<dbReference type="InterPro" id="IPR011250">
    <property type="entry name" value="OMP/PagP_B-barrel"/>
</dbReference>
<dbReference type="Gene3D" id="2.40.160.20">
    <property type="match status" value="1"/>
</dbReference>
<reference evidence="3 4" key="1">
    <citation type="journal article" date="2017" name="Front. Microbiol.">
        <title>Labilibaculum manganireducens gen. nov., sp. nov. and Labilibaculum filiforme sp. nov., Novel Bacteroidetes Isolated from Subsurface Sediments of the Baltic Sea.</title>
        <authorList>
            <person name="Vandieken V."/>
            <person name="Marshall I.P."/>
            <person name="Niemann H."/>
            <person name="Engelen B."/>
            <person name="Cypionka H."/>
        </authorList>
    </citation>
    <scope>NUCLEOTIDE SEQUENCE [LARGE SCALE GENOMIC DNA]</scope>
    <source>
        <strain evidence="3 4">59.16B</strain>
    </source>
</reference>
<name>A0A2N3I1U8_9BACT</name>
<evidence type="ECO:0000313" key="4">
    <source>
        <dbReference type="Proteomes" id="UP000233535"/>
    </source>
</evidence>
<dbReference type="EMBL" id="MVDD01000003">
    <property type="protein sequence ID" value="PKQ64257.1"/>
    <property type="molecule type" value="Genomic_DNA"/>
</dbReference>
<comment type="caution">
    <text evidence="3">The sequence shown here is derived from an EMBL/GenBank/DDBJ whole genome shotgun (WGS) entry which is preliminary data.</text>
</comment>
<keyword evidence="1" id="KW-0732">Signal</keyword>
<feature type="domain" description="Outer membrane protein beta-barrel" evidence="2">
    <location>
        <begin position="211"/>
        <end position="366"/>
    </location>
</feature>
<gene>
    <name evidence="3" type="ORF">BZG02_05390</name>
</gene>
<dbReference type="Proteomes" id="UP000233535">
    <property type="component" value="Unassembled WGS sequence"/>
</dbReference>
<organism evidence="3 4">
    <name type="scientific">Labilibaculum filiforme</name>
    <dbReference type="NCBI Taxonomy" id="1940526"/>
    <lineage>
        <taxon>Bacteria</taxon>
        <taxon>Pseudomonadati</taxon>
        <taxon>Bacteroidota</taxon>
        <taxon>Bacteroidia</taxon>
        <taxon>Marinilabiliales</taxon>
        <taxon>Marinifilaceae</taxon>
        <taxon>Labilibaculum</taxon>
    </lineage>
</organism>
<evidence type="ECO:0000256" key="1">
    <source>
        <dbReference type="SAM" id="SignalP"/>
    </source>
</evidence>
<dbReference type="RefSeq" id="WP_101260396.1">
    <property type="nucleotide sequence ID" value="NZ_MVDD01000003.1"/>
</dbReference>
<feature type="signal peptide" evidence="1">
    <location>
        <begin position="1"/>
        <end position="19"/>
    </location>
</feature>
<dbReference type="SUPFAM" id="SSF56925">
    <property type="entry name" value="OMPA-like"/>
    <property type="match status" value="1"/>
</dbReference>
<dbReference type="OrthoDB" id="815717at2"/>
<proteinExistence type="predicted"/>
<evidence type="ECO:0000313" key="3">
    <source>
        <dbReference type="EMBL" id="PKQ64257.1"/>
    </source>
</evidence>
<accession>A0A2N3I1U8</accession>
<feature type="chain" id="PRO_5014632582" description="Outer membrane protein beta-barrel domain-containing protein" evidence="1">
    <location>
        <begin position="20"/>
        <end position="397"/>
    </location>
</feature>
<protein>
    <recommendedName>
        <fullName evidence="2">Outer membrane protein beta-barrel domain-containing protein</fullName>
    </recommendedName>
</protein>
<evidence type="ECO:0000259" key="2">
    <source>
        <dbReference type="Pfam" id="PF13568"/>
    </source>
</evidence>
<dbReference type="AlphaFoldDB" id="A0A2N3I1U8"/>
<dbReference type="Pfam" id="PF13568">
    <property type="entry name" value="OMP_b-brl_2"/>
    <property type="match status" value="1"/>
</dbReference>